<name>A0ABR2CXZ4_9ROSI</name>
<dbReference type="Proteomes" id="UP001472677">
    <property type="component" value="Unassembled WGS sequence"/>
</dbReference>
<gene>
    <name evidence="1" type="ORF">V6N12_029804</name>
</gene>
<comment type="caution">
    <text evidence="1">The sequence shown here is derived from an EMBL/GenBank/DDBJ whole genome shotgun (WGS) entry which is preliminary data.</text>
</comment>
<organism evidence="1 2">
    <name type="scientific">Hibiscus sabdariffa</name>
    <name type="common">roselle</name>
    <dbReference type="NCBI Taxonomy" id="183260"/>
    <lineage>
        <taxon>Eukaryota</taxon>
        <taxon>Viridiplantae</taxon>
        <taxon>Streptophyta</taxon>
        <taxon>Embryophyta</taxon>
        <taxon>Tracheophyta</taxon>
        <taxon>Spermatophyta</taxon>
        <taxon>Magnoliopsida</taxon>
        <taxon>eudicotyledons</taxon>
        <taxon>Gunneridae</taxon>
        <taxon>Pentapetalae</taxon>
        <taxon>rosids</taxon>
        <taxon>malvids</taxon>
        <taxon>Malvales</taxon>
        <taxon>Malvaceae</taxon>
        <taxon>Malvoideae</taxon>
        <taxon>Hibiscus</taxon>
    </lineage>
</organism>
<proteinExistence type="predicted"/>
<protein>
    <submittedName>
        <fullName evidence="1">Uncharacterized protein</fullName>
    </submittedName>
</protein>
<evidence type="ECO:0000313" key="2">
    <source>
        <dbReference type="Proteomes" id="UP001472677"/>
    </source>
</evidence>
<accession>A0ABR2CXZ4</accession>
<keyword evidence="2" id="KW-1185">Reference proteome</keyword>
<reference evidence="1 2" key="1">
    <citation type="journal article" date="2024" name="G3 (Bethesda)">
        <title>Genome assembly of Hibiscus sabdariffa L. provides insights into metabolisms of medicinal natural products.</title>
        <authorList>
            <person name="Kim T."/>
        </authorList>
    </citation>
    <scope>NUCLEOTIDE SEQUENCE [LARGE SCALE GENOMIC DNA]</scope>
    <source>
        <strain evidence="1">TK-2024</strain>
        <tissue evidence="1">Old leaves</tissue>
    </source>
</reference>
<dbReference type="EMBL" id="JBBPBM010000041">
    <property type="protein sequence ID" value="KAK8524953.1"/>
    <property type="molecule type" value="Genomic_DNA"/>
</dbReference>
<sequence length="112" mass="13327">MGDQLNIFCALVPWRKRQCNVIFDVHFVENEDLLRRTCRLALEFKVNNEVYKVRRRREPRIGTSKMGCWKRPPRGWFKENVDETCCLQNNEATVEVFLEMIKVLGIGVLRRV</sequence>
<evidence type="ECO:0000313" key="1">
    <source>
        <dbReference type="EMBL" id="KAK8524953.1"/>
    </source>
</evidence>